<keyword evidence="3" id="KW-1185">Reference proteome</keyword>
<feature type="compositionally biased region" description="Gly residues" evidence="1">
    <location>
        <begin position="174"/>
        <end position="187"/>
    </location>
</feature>
<evidence type="ECO:0000313" key="2">
    <source>
        <dbReference type="EMBL" id="GLC51571.1"/>
    </source>
</evidence>
<protein>
    <submittedName>
        <fullName evidence="2">Uncharacterized protein</fullName>
    </submittedName>
</protein>
<feature type="region of interest" description="Disordered" evidence="1">
    <location>
        <begin position="427"/>
        <end position="473"/>
    </location>
</feature>
<comment type="caution">
    <text evidence="2">The sequence shown here is derived from an EMBL/GenBank/DDBJ whole genome shotgun (WGS) entry which is preliminary data.</text>
</comment>
<organism evidence="2 3">
    <name type="scientific">Pleodorina starrii</name>
    <dbReference type="NCBI Taxonomy" id="330485"/>
    <lineage>
        <taxon>Eukaryota</taxon>
        <taxon>Viridiplantae</taxon>
        <taxon>Chlorophyta</taxon>
        <taxon>core chlorophytes</taxon>
        <taxon>Chlorophyceae</taxon>
        <taxon>CS clade</taxon>
        <taxon>Chlamydomonadales</taxon>
        <taxon>Volvocaceae</taxon>
        <taxon>Pleodorina</taxon>
    </lineage>
</organism>
<accession>A0A9W6F0X1</accession>
<feature type="compositionally biased region" description="Low complexity" evidence="1">
    <location>
        <begin position="161"/>
        <end position="173"/>
    </location>
</feature>
<dbReference type="PANTHER" id="PTHR31033:SF18">
    <property type="entry name" value="OS06G0115800 PROTEIN"/>
    <property type="match status" value="1"/>
</dbReference>
<evidence type="ECO:0000313" key="3">
    <source>
        <dbReference type="Proteomes" id="UP001165080"/>
    </source>
</evidence>
<name>A0A9W6F0X1_9CHLO</name>
<dbReference type="PANTHER" id="PTHR31033">
    <property type="entry name" value="PROTEIN, PUTATIVE-RELATED"/>
    <property type="match status" value="1"/>
</dbReference>
<gene>
    <name evidence="2" type="primary">PLEST004876</name>
    <name evidence="2" type="ORF">PLESTB_000516800</name>
</gene>
<dbReference type="EMBL" id="BRXU01000004">
    <property type="protein sequence ID" value="GLC51571.1"/>
    <property type="molecule type" value="Genomic_DNA"/>
</dbReference>
<reference evidence="2 3" key="1">
    <citation type="journal article" date="2023" name="Commun. Biol.">
        <title>Reorganization of the ancestral sex-determining regions during the evolution of trioecy in Pleodorina starrii.</title>
        <authorList>
            <person name="Takahashi K."/>
            <person name="Suzuki S."/>
            <person name="Kawai-Toyooka H."/>
            <person name="Yamamoto K."/>
            <person name="Hamaji T."/>
            <person name="Ootsuki R."/>
            <person name="Yamaguchi H."/>
            <person name="Kawachi M."/>
            <person name="Higashiyama T."/>
            <person name="Nozaki H."/>
        </authorList>
    </citation>
    <scope>NUCLEOTIDE SEQUENCE [LARGE SCALE GENOMIC DNA]</scope>
    <source>
        <strain evidence="2 3">NIES-4479</strain>
    </source>
</reference>
<feature type="region of interest" description="Disordered" evidence="1">
    <location>
        <begin position="153"/>
        <end position="202"/>
    </location>
</feature>
<proteinExistence type="predicted"/>
<dbReference type="Proteomes" id="UP001165080">
    <property type="component" value="Unassembled WGS sequence"/>
</dbReference>
<sequence length="499" mass="51433">MAHPCPGASEVLGLAMKKCPFLHNIAQTHGPEYASSLASKSSCPSGYDAPHRPLLAEDDGSDFSTTFALFHGRGGVLPLPHLSVTEPKVLYPLEQPAAAPEPERPRCPFSSGTPASVTGGFVAPLFAAAPLASMSMSWGSNWFNIHHLFQKHMNQHRAQQRKPPQQPQQSHGSSHGGVAGPGLGGPGASSAHVAGTGGGGGGGKCPLRRALGPLAGVVFNKHGQLSCPEPIIKMRAALAATRPVRELRPQALPIKLLAVAMTTAALNVPCGMWREHTEKFSSQWFLAVHATIPFIAMLRKAVIMPKYAILFTICAAIAGQAMGAKLERRRLLKQARDELGGLTRASPVAAGRPVVGAAPGGRQAVALPVASLLMSAQPLDRPVAASAAAATHGSVPWFGGLDGDDVGLIGGGATRLCPAGSEPGAVALGGGGVERSPGRSLPGSEGQQRQGQGQFRVKMRSGGGRQSGWKRGAGASAGSRLLIGRNPLEAAPVVAMVPC</sequence>
<dbReference type="AlphaFoldDB" id="A0A9W6F0X1"/>
<evidence type="ECO:0000256" key="1">
    <source>
        <dbReference type="SAM" id="MobiDB-lite"/>
    </source>
</evidence>